<dbReference type="Proteomes" id="UP000324222">
    <property type="component" value="Unassembled WGS sequence"/>
</dbReference>
<dbReference type="EMBL" id="VSRR010000414">
    <property type="protein sequence ID" value="MPC15282.1"/>
    <property type="molecule type" value="Genomic_DNA"/>
</dbReference>
<reference evidence="2 3" key="1">
    <citation type="submission" date="2019-05" db="EMBL/GenBank/DDBJ databases">
        <title>Another draft genome of Portunus trituberculatus and its Hox gene families provides insights of decapod evolution.</title>
        <authorList>
            <person name="Jeong J.-H."/>
            <person name="Song I."/>
            <person name="Kim S."/>
            <person name="Choi T."/>
            <person name="Kim D."/>
            <person name="Ryu S."/>
            <person name="Kim W."/>
        </authorList>
    </citation>
    <scope>NUCLEOTIDE SEQUENCE [LARGE SCALE GENOMIC DNA]</scope>
    <source>
        <tissue evidence="2">Muscle</tissue>
    </source>
</reference>
<evidence type="ECO:0000313" key="3">
    <source>
        <dbReference type="Proteomes" id="UP000324222"/>
    </source>
</evidence>
<proteinExistence type="predicted"/>
<protein>
    <submittedName>
        <fullName evidence="2">Uncharacterized protein</fullName>
    </submittedName>
</protein>
<evidence type="ECO:0000313" key="2">
    <source>
        <dbReference type="EMBL" id="MPC15282.1"/>
    </source>
</evidence>
<keyword evidence="3" id="KW-1185">Reference proteome</keyword>
<dbReference type="AlphaFoldDB" id="A0A5B7CZT8"/>
<comment type="caution">
    <text evidence="2">The sequence shown here is derived from an EMBL/GenBank/DDBJ whole genome shotgun (WGS) entry which is preliminary data.</text>
</comment>
<gene>
    <name evidence="2" type="ORF">E2C01_008068</name>
</gene>
<name>A0A5B7CZT8_PORTR</name>
<accession>A0A5B7CZT8</accession>
<feature type="region of interest" description="Disordered" evidence="1">
    <location>
        <begin position="1"/>
        <end position="64"/>
    </location>
</feature>
<sequence length="64" mass="7246">MNRIRTHALGDPSDPKARMVPLSAPIGRGKTSEAPPLWETLKRNRKDRTRNRNETVVGGAQQRR</sequence>
<evidence type="ECO:0000256" key="1">
    <source>
        <dbReference type="SAM" id="MobiDB-lite"/>
    </source>
</evidence>
<organism evidence="2 3">
    <name type="scientific">Portunus trituberculatus</name>
    <name type="common">Swimming crab</name>
    <name type="synonym">Neptunus trituberculatus</name>
    <dbReference type="NCBI Taxonomy" id="210409"/>
    <lineage>
        <taxon>Eukaryota</taxon>
        <taxon>Metazoa</taxon>
        <taxon>Ecdysozoa</taxon>
        <taxon>Arthropoda</taxon>
        <taxon>Crustacea</taxon>
        <taxon>Multicrustacea</taxon>
        <taxon>Malacostraca</taxon>
        <taxon>Eumalacostraca</taxon>
        <taxon>Eucarida</taxon>
        <taxon>Decapoda</taxon>
        <taxon>Pleocyemata</taxon>
        <taxon>Brachyura</taxon>
        <taxon>Eubrachyura</taxon>
        <taxon>Portunoidea</taxon>
        <taxon>Portunidae</taxon>
        <taxon>Portuninae</taxon>
        <taxon>Portunus</taxon>
    </lineage>
</organism>